<dbReference type="InterPro" id="IPR051341">
    <property type="entry name" value="Zyg-11_UBL_adapter"/>
</dbReference>
<dbReference type="InterPro" id="IPR016024">
    <property type="entry name" value="ARM-type_fold"/>
</dbReference>
<dbReference type="EMBL" id="CAIIXF020000001">
    <property type="protein sequence ID" value="CAH1776089.1"/>
    <property type="molecule type" value="Genomic_DNA"/>
</dbReference>
<evidence type="ECO:0000313" key="4">
    <source>
        <dbReference type="EMBL" id="CAH1776089.1"/>
    </source>
</evidence>
<feature type="domain" description="Zer-1-like leucine-rich repeats region" evidence="3">
    <location>
        <begin position="176"/>
        <end position="276"/>
    </location>
</feature>
<evidence type="ECO:0000313" key="5">
    <source>
        <dbReference type="Proteomes" id="UP000749559"/>
    </source>
</evidence>
<dbReference type="Pfam" id="PF25013">
    <property type="entry name" value="LRR_Zer-1"/>
    <property type="match status" value="1"/>
</dbReference>
<proteinExistence type="predicted"/>
<dbReference type="InterPro" id="IPR032675">
    <property type="entry name" value="LRR_dom_sf"/>
</dbReference>
<dbReference type="AlphaFoldDB" id="A0A8J1TQC4"/>
<dbReference type="GO" id="GO:0031462">
    <property type="term" value="C:Cul2-RING ubiquitin ligase complex"/>
    <property type="evidence" value="ECO:0007669"/>
    <property type="project" value="TreeGrafter"/>
</dbReference>
<keyword evidence="1" id="KW-0833">Ubl conjugation pathway</keyword>
<evidence type="ECO:0000256" key="1">
    <source>
        <dbReference type="ARBA" id="ARBA00022786"/>
    </source>
</evidence>
<protein>
    <submittedName>
        <fullName evidence="4">Uncharacterized protein</fullName>
    </submittedName>
</protein>
<dbReference type="InterPro" id="IPR055142">
    <property type="entry name" value="ZER1-like_C"/>
</dbReference>
<dbReference type="Pfam" id="PF22964">
    <property type="entry name" value="ZER1-like_2nd"/>
    <property type="match status" value="1"/>
</dbReference>
<dbReference type="PANTHER" id="PTHR12904:SF22">
    <property type="entry name" value="ZYG-11 FAMILY MEMBER B, CELL CYCLE REGULATOR"/>
    <property type="match status" value="1"/>
</dbReference>
<dbReference type="SUPFAM" id="SSF52047">
    <property type="entry name" value="RNI-like"/>
    <property type="match status" value="1"/>
</dbReference>
<gene>
    <name evidence="4" type="ORF">OFUS_LOCUS3303</name>
</gene>
<keyword evidence="5" id="KW-1185">Reference proteome</keyword>
<dbReference type="Gene3D" id="1.25.10.10">
    <property type="entry name" value="Leucine-rich Repeat Variant"/>
    <property type="match status" value="1"/>
</dbReference>
<evidence type="ECO:0000259" key="3">
    <source>
        <dbReference type="Pfam" id="PF25013"/>
    </source>
</evidence>
<name>A0A8J1TQC4_OWEFU</name>
<feature type="domain" description="Protein zer-1 homolog-like C-terminal" evidence="2">
    <location>
        <begin position="375"/>
        <end position="729"/>
    </location>
</feature>
<dbReference type="InterPro" id="IPR056845">
    <property type="entry name" value="LRR_Zer-1"/>
</dbReference>
<dbReference type="Proteomes" id="UP000749559">
    <property type="component" value="Unassembled WGS sequence"/>
</dbReference>
<dbReference type="InterPro" id="IPR011989">
    <property type="entry name" value="ARM-like"/>
</dbReference>
<sequence length="750" mass="85461">MYDTPISLQDSCVEYICDNIESVCDVQASPVESNTKLTFKDPDVYFHHNISDQLLKLLSEKGKLTDELLSLFDPHIVRLRHVCIRHGKLSSKGLRILKSHKILELEATGLKDITVNDLIGCLGEWTLSNLRNLNVANSTFVTNPKFCVIVSLSKLKSLVSLNVSSTEFNTHGLEIITEDLPNLEVLDISSTQVDDIAPLRKCKKRLKSLSIYNLRATNNKDVGSVLSELSELRFLDLSDDYSVQFVSLQPVPIPVEELLQNADCFPNMVSIDLSGKDRVTEETLREFLDTHPKIKFVGLALTDVCNIPEFTEPESEGYRKDLTITGEADQKQILESLRHYYKRAVYVQRTLYNLFRLTHTFREPKVDILELILPAMKHNPRELGVQMAATACLYNLSKGLLGAKIHPKWLAKIIHLTLDAMDNFPNHQQLQKNALLTLCSDRILQDVTTFDKYRCARLVMDSLCNFNEPSMNRMSVAICSILAAKISTGQTSQLGTMKTYMKKLLTLVKQKTDDKLVDITMKFTLSALWNLTDESPETCEMFLQEEGLELFIATLQAFKEEEGRKEVETKILGLMNNIAEVKHLRHRLMQEDLLNIIKELLQSKHIDISYFAAGIVSHLAYDIHLFSKEDETVNEMVKLLGEVVLTWEQPKTEMVAYRSFNPFYPLLQCHSCPPVQMWAAWAILHVCTNNRQRYCPMLTQGQGREILFSLFNNPETHPDVFKIILKILELLFPNESPFTSAKDISLDQTS</sequence>
<accession>A0A8J1TQC4</accession>
<evidence type="ECO:0000259" key="2">
    <source>
        <dbReference type="Pfam" id="PF22964"/>
    </source>
</evidence>
<dbReference type="Gene3D" id="3.80.10.10">
    <property type="entry name" value="Ribonuclease Inhibitor"/>
    <property type="match status" value="1"/>
</dbReference>
<comment type="caution">
    <text evidence="4">The sequence shown here is derived from an EMBL/GenBank/DDBJ whole genome shotgun (WGS) entry which is preliminary data.</text>
</comment>
<reference evidence="4" key="1">
    <citation type="submission" date="2022-03" db="EMBL/GenBank/DDBJ databases">
        <authorList>
            <person name="Martin C."/>
        </authorList>
    </citation>
    <scope>NUCLEOTIDE SEQUENCE</scope>
</reference>
<dbReference type="SUPFAM" id="SSF48371">
    <property type="entry name" value="ARM repeat"/>
    <property type="match status" value="1"/>
</dbReference>
<dbReference type="OrthoDB" id="5783533at2759"/>
<organism evidence="4 5">
    <name type="scientific">Owenia fusiformis</name>
    <name type="common">Polychaete worm</name>
    <dbReference type="NCBI Taxonomy" id="6347"/>
    <lineage>
        <taxon>Eukaryota</taxon>
        <taxon>Metazoa</taxon>
        <taxon>Spiralia</taxon>
        <taxon>Lophotrochozoa</taxon>
        <taxon>Annelida</taxon>
        <taxon>Polychaeta</taxon>
        <taxon>Sedentaria</taxon>
        <taxon>Canalipalpata</taxon>
        <taxon>Sabellida</taxon>
        <taxon>Oweniida</taxon>
        <taxon>Oweniidae</taxon>
        <taxon>Owenia</taxon>
    </lineage>
</organism>
<dbReference type="PANTHER" id="PTHR12904">
    <property type="match status" value="1"/>
</dbReference>